<dbReference type="InterPro" id="IPR025870">
    <property type="entry name" value="Glyoxalase-like_dom"/>
</dbReference>
<evidence type="ECO:0000313" key="2">
    <source>
        <dbReference type="EMBL" id="KAL1591687.1"/>
    </source>
</evidence>
<gene>
    <name evidence="2" type="ORF">SLS60_011686</name>
</gene>
<dbReference type="Pfam" id="PF13468">
    <property type="entry name" value="Glyoxalase_3"/>
    <property type="match status" value="1"/>
</dbReference>
<evidence type="ECO:0000313" key="3">
    <source>
        <dbReference type="Proteomes" id="UP001521785"/>
    </source>
</evidence>
<dbReference type="PANTHER" id="PTHR40265">
    <property type="entry name" value="BLL2707 PROTEIN"/>
    <property type="match status" value="1"/>
</dbReference>
<proteinExistence type="predicted"/>
<accession>A0ABR3QIL7</accession>
<dbReference type="EMBL" id="JAKJXO020000023">
    <property type="protein sequence ID" value="KAL1591687.1"/>
    <property type="molecule type" value="Genomic_DNA"/>
</dbReference>
<comment type="caution">
    <text evidence="2">The sequence shown here is derived from an EMBL/GenBank/DDBJ whole genome shotgun (WGS) entry which is preliminary data.</text>
</comment>
<feature type="domain" description="Glyoxalase-like" evidence="1">
    <location>
        <begin position="10"/>
        <end position="194"/>
    </location>
</feature>
<name>A0ABR3QIL7_9PLEO</name>
<dbReference type="Proteomes" id="UP001521785">
    <property type="component" value="Unassembled WGS sequence"/>
</dbReference>
<dbReference type="Gene3D" id="3.10.180.10">
    <property type="entry name" value="2,3-Dihydroxybiphenyl 1,2-Dioxygenase, domain 1"/>
    <property type="match status" value="1"/>
</dbReference>
<organism evidence="2 3">
    <name type="scientific">Paraconiothyrium brasiliense</name>
    <dbReference type="NCBI Taxonomy" id="300254"/>
    <lineage>
        <taxon>Eukaryota</taxon>
        <taxon>Fungi</taxon>
        <taxon>Dikarya</taxon>
        <taxon>Ascomycota</taxon>
        <taxon>Pezizomycotina</taxon>
        <taxon>Dothideomycetes</taxon>
        <taxon>Pleosporomycetidae</taxon>
        <taxon>Pleosporales</taxon>
        <taxon>Massarineae</taxon>
        <taxon>Didymosphaeriaceae</taxon>
        <taxon>Paraconiothyrium</taxon>
    </lineage>
</organism>
<dbReference type="PANTHER" id="PTHR40265:SF1">
    <property type="entry name" value="GLYOXALASE-LIKE DOMAIN-CONTAINING PROTEIN"/>
    <property type="match status" value="1"/>
</dbReference>
<protein>
    <recommendedName>
        <fullName evidence="1">Glyoxalase-like domain-containing protein</fullName>
    </recommendedName>
</protein>
<sequence length="293" mass="32041">MAQNVPKNALDHLILFLPADPETNLPKIPSFISDNFTLTPGGTHADGLTSNTLILFADGCYIELITFVPSSPTDRISSHWWSHYASHPGWADWCLTNSLSPEENYAHIRSSHQSPLHGGRKRADGIDVKWAVTFPKGAHGGQSSRGRVPFFCHDVTERNVRVPLSADKTTHPSGVLGVHSLSVLVKDGEALKATKETFGTLLTDLEHADAAHACFGAQRVVDVPELGESDKGTTVKLVVASREGEREKLAEGGRDFWYGDVVLKAKAREGKEKGTKERLDVGQDLRGLWIVYT</sequence>
<reference evidence="2 3" key="1">
    <citation type="submission" date="2024-02" db="EMBL/GenBank/DDBJ databases">
        <title>De novo assembly and annotation of 12 fungi associated with fruit tree decline syndrome in Ontario, Canada.</title>
        <authorList>
            <person name="Sulman M."/>
            <person name="Ellouze W."/>
            <person name="Ilyukhin E."/>
        </authorList>
    </citation>
    <scope>NUCLEOTIDE SEQUENCE [LARGE SCALE GENOMIC DNA]</scope>
    <source>
        <strain evidence="2 3">M42-189</strain>
    </source>
</reference>
<keyword evidence="3" id="KW-1185">Reference proteome</keyword>
<dbReference type="InterPro" id="IPR029068">
    <property type="entry name" value="Glyas_Bleomycin-R_OHBP_Dase"/>
</dbReference>
<evidence type="ECO:0000259" key="1">
    <source>
        <dbReference type="Pfam" id="PF13468"/>
    </source>
</evidence>